<feature type="transmembrane region" description="Helical" evidence="7">
    <location>
        <begin position="82"/>
        <end position="104"/>
    </location>
</feature>
<evidence type="ECO:0000259" key="8">
    <source>
        <dbReference type="Pfam" id="PF12696"/>
    </source>
</evidence>
<evidence type="ECO:0000313" key="9">
    <source>
        <dbReference type="EMBL" id="SMX91349.1"/>
    </source>
</evidence>
<evidence type="ECO:0000256" key="5">
    <source>
        <dbReference type="ARBA" id="ARBA00023136"/>
    </source>
</evidence>
<dbReference type="InterPro" id="IPR032689">
    <property type="entry name" value="TraG-D_C"/>
</dbReference>
<organism evidence="9 10">
    <name type="scientific">Brevibacterium iodinum ATCC 49514</name>
    <dbReference type="NCBI Taxonomy" id="1255616"/>
    <lineage>
        <taxon>Bacteria</taxon>
        <taxon>Bacillati</taxon>
        <taxon>Actinomycetota</taxon>
        <taxon>Actinomycetes</taxon>
        <taxon>Micrococcales</taxon>
        <taxon>Brevibacteriaceae</taxon>
        <taxon>Brevibacterium</taxon>
    </lineage>
</organism>
<dbReference type="InterPro" id="IPR027417">
    <property type="entry name" value="P-loop_NTPase"/>
</dbReference>
<evidence type="ECO:0000256" key="2">
    <source>
        <dbReference type="ARBA" id="ARBA00022475"/>
    </source>
</evidence>
<dbReference type="SUPFAM" id="SSF52540">
    <property type="entry name" value="P-loop containing nucleoside triphosphate hydrolases"/>
    <property type="match status" value="1"/>
</dbReference>
<sequence length="659" mass="71260">MGLFQERENQMTATSREDIILYIVGGLIGVLGLLTGAAMLVNRIACGAWAAPSGVFDVFSFFGTGDASVFGQTTEGCAAPGGAIVTVWVITLILVVSGAIVGVIKYREYLESDGYFVKRLRERRGVAKRREVNKAMGHKAAVKVVGKVRPTLKEKPLPEKANIEFGYSEGIQSWIALEESIVFIGPPRSGKGVNILVKAIIDAPGPVITTSSRADNYAMTAAIRAKRGPVTLFDPQGLTGKPTTLKWSPITGCETARVANQRATSLVSAAGLSEDSSNSEWRPPAIGIMQALLHACALAGEGVDTLMKWGTSPAEAKDAVKILREHEEAGRAARGWATSLESEIESDPKMRTNKWFGVANAVGGLSVDNVRDVMNPKTKDEEFNIDEFIQKSGTLYIVGTKTGGSSAGPFLVAMMDAITERAREIAAKSEGNRLDPPMMLVLDEIANITKAWEGLVPLMADGGGVGICVMAVFQSMAQVRNSWGEQAASAIFDAATVKIQLGGASNTQDLEVLSTLAGQREVVRSSKTRQKDGSSVSDQLHEKKVFEVSELHRLPFGWAVVFFRNNRPMLMKLTPYWKSKYAEEINMTKKLYAQSLLDEGEEDSWEKHLGSMEDGEIVASEVVDTDEATGEVRQEPEAKTDDEQPSNEDSADKPSITMF</sequence>
<evidence type="ECO:0000256" key="3">
    <source>
        <dbReference type="ARBA" id="ARBA00022692"/>
    </source>
</evidence>
<feature type="region of interest" description="Disordered" evidence="6">
    <location>
        <begin position="621"/>
        <end position="659"/>
    </location>
</feature>
<dbReference type="AlphaFoldDB" id="A0A2H1JV62"/>
<dbReference type="GO" id="GO:0005886">
    <property type="term" value="C:plasma membrane"/>
    <property type="evidence" value="ECO:0007669"/>
    <property type="project" value="UniProtKB-SubCell"/>
</dbReference>
<keyword evidence="3 7" id="KW-0812">Transmembrane</keyword>
<dbReference type="PANTHER" id="PTHR37937:SF1">
    <property type="entry name" value="CONJUGATIVE TRANSFER: DNA TRANSPORT"/>
    <property type="match status" value="1"/>
</dbReference>
<comment type="subcellular location">
    <subcellularLocation>
        <location evidence="1">Cell membrane</location>
        <topology evidence="1">Multi-pass membrane protein</topology>
    </subcellularLocation>
</comment>
<evidence type="ECO:0000256" key="7">
    <source>
        <dbReference type="SAM" id="Phobius"/>
    </source>
</evidence>
<name>A0A2H1JV62_9MICO</name>
<dbReference type="CDD" id="cd01127">
    <property type="entry name" value="TrwB_TraG_TraD_VirD4"/>
    <property type="match status" value="1"/>
</dbReference>
<dbReference type="RefSeq" id="WP_101546758.1">
    <property type="nucleotide sequence ID" value="NZ_FXYX01000018.1"/>
</dbReference>
<gene>
    <name evidence="9" type="ORF">BI49514_02391</name>
</gene>
<protein>
    <submittedName>
        <fullName evidence="9">TraM recognition site of TraD and TraG</fullName>
    </submittedName>
</protein>
<accession>A0A2H1JV62</accession>
<dbReference type="PANTHER" id="PTHR37937">
    <property type="entry name" value="CONJUGATIVE TRANSFER: DNA TRANSPORT"/>
    <property type="match status" value="1"/>
</dbReference>
<keyword evidence="5 7" id="KW-0472">Membrane</keyword>
<evidence type="ECO:0000256" key="1">
    <source>
        <dbReference type="ARBA" id="ARBA00004651"/>
    </source>
</evidence>
<evidence type="ECO:0000256" key="4">
    <source>
        <dbReference type="ARBA" id="ARBA00022989"/>
    </source>
</evidence>
<feature type="transmembrane region" description="Helical" evidence="7">
    <location>
        <begin position="20"/>
        <end position="41"/>
    </location>
</feature>
<feature type="compositionally biased region" description="Basic and acidic residues" evidence="6">
    <location>
        <begin position="630"/>
        <end position="642"/>
    </location>
</feature>
<feature type="transmembrane region" description="Helical" evidence="7">
    <location>
        <begin position="48"/>
        <end position="70"/>
    </location>
</feature>
<dbReference type="Proteomes" id="UP000234382">
    <property type="component" value="Unassembled WGS sequence"/>
</dbReference>
<keyword evidence="2" id="KW-1003">Cell membrane</keyword>
<feature type="domain" description="TraD/TraG TraM recognition site" evidence="8">
    <location>
        <begin position="437"/>
        <end position="555"/>
    </location>
</feature>
<proteinExistence type="predicted"/>
<evidence type="ECO:0000313" key="10">
    <source>
        <dbReference type="Proteomes" id="UP000234382"/>
    </source>
</evidence>
<dbReference type="InterPro" id="IPR051539">
    <property type="entry name" value="T4SS-coupling_protein"/>
</dbReference>
<dbReference type="EMBL" id="FXYX01000018">
    <property type="protein sequence ID" value="SMX91349.1"/>
    <property type="molecule type" value="Genomic_DNA"/>
</dbReference>
<dbReference type="Pfam" id="PF12696">
    <property type="entry name" value="TraG-D_C"/>
    <property type="match status" value="1"/>
</dbReference>
<keyword evidence="10" id="KW-1185">Reference proteome</keyword>
<keyword evidence="4 7" id="KW-1133">Transmembrane helix</keyword>
<reference evidence="10" key="1">
    <citation type="submission" date="2017-03" db="EMBL/GenBank/DDBJ databases">
        <authorList>
            <person name="Monnet C."/>
        </authorList>
    </citation>
    <scope>NUCLEOTIDE SEQUENCE [LARGE SCALE GENOMIC DNA]</scope>
    <source>
        <strain evidence="10">ATCC 49514</strain>
    </source>
</reference>
<evidence type="ECO:0000256" key="6">
    <source>
        <dbReference type="SAM" id="MobiDB-lite"/>
    </source>
</evidence>
<dbReference type="Gene3D" id="3.40.50.300">
    <property type="entry name" value="P-loop containing nucleotide triphosphate hydrolases"/>
    <property type="match status" value="1"/>
</dbReference>